<evidence type="ECO:0000313" key="12">
    <source>
        <dbReference type="Proteomes" id="UP001501752"/>
    </source>
</evidence>
<feature type="transmembrane region" description="Helical" evidence="9">
    <location>
        <begin position="20"/>
        <end position="39"/>
    </location>
</feature>
<comment type="catalytic activity">
    <reaction evidence="1">
        <text>ATP + protein L-histidine = ADP + protein N-phospho-L-histidine.</text>
        <dbReference type="EC" id="2.7.13.3"/>
    </reaction>
</comment>
<evidence type="ECO:0000256" key="3">
    <source>
        <dbReference type="ARBA" id="ARBA00022553"/>
    </source>
</evidence>
<keyword evidence="4" id="KW-0808">Transferase</keyword>
<name>A0ABP9DCT3_9ACTN</name>
<evidence type="ECO:0000256" key="2">
    <source>
        <dbReference type="ARBA" id="ARBA00012438"/>
    </source>
</evidence>
<protein>
    <recommendedName>
        <fullName evidence="2">histidine kinase</fullName>
        <ecNumber evidence="2">2.7.13.3</ecNumber>
    </recommendedName>
</protein>
<keyword evidence="9" id="KW-0472">Membrane</keyword>
<reference evidence="12" key="1">
    <citation type="journal article" date="2019" name="Int. J. Syst. Evol. Microbiol.">
        <title>The Global Catalogue of Microorganisms (GCM) 10K type strain sequencing project: providing services to taxonomists for standard genome sequencing and annotation.</title>
        <authorList>
            <consortium name="The Broad Institute Genomics Platform"/>
            <consortium name="The Broad Institute Genome Sequencing Center for Infectious Disease"/>
            <person name="Wu L."/>
            <person name="Ma J."/>
        </authorList>
    </citation>
    <scope>NUCLEOTIDE SEQUENCE [LARGE SCALE GENOMIC DNA]</scope>
    <source>
        <strain evidence="12">JCM 13006</strain>
    </source>
</reference>
<dbReference type="InterPro" id="IPR050482">
    <property type="entry name" value="Sensor_HK_TwoCompSys"/>
</dbReference>
<keyword evidence="12" id="KW-1185">Reference proteome</keyword>
<evidence type="ECO:0000256" key="8">
    <source>
        <dbReference type="ARBA" id="ARBA00023012"/>
    </source>
</evidence>
<evidence type="ECO:0000259" key="10">
    <source>
        <dbReference type="SMART" id="SM00387"/>
    </source>
</evidence>
<dbReference type="RefSeq" id="WP_345695968.1">
    <property type="nucleotide sequence ID" value="NZ_BAABIS010000001.1"/>
</dbReference>
<feature type="transmembrane region" description="Helical" evidence="9">
    <location>
        <begin position="152"/>
        <end position="170"/>
    </location>
</feature>
<feature type="transmembrane region" description="Helical" evidence="9">
    <location>
        <begin position="114"/>
        <end position="132"/>
    </location>
</feature>
<dbReference type="EMBL" id="BAABIS010000001">
    <property type="protein sequence ID" value="GAA4840435.1"/>
    <property type="molecule type" value="Genomic_DNA"/>
</dbReference>
<keyword evidence="9" id="KW-0812">Transmembrane</keyword>
<feature type="transmembrane region" description="Helical" evidence="9">
    <location>
        <begin position="51"/>
        <end position="67"/>
    </location>
</feature>
<sequence length="394" mass="42076">MTDVPPPWRPPWVRAAKAGWPVAASVVVGVVQVVGTSVASRHQTGREPLDAFAVALLLLGPALLVFRRRRPVAVLVGTTAVTGVYLVAGYPYGPMFLSMVVAFVVAVQAGHRRAAWACAGVFYLVHLLVSYVLPASWRRPPDGRTFSGWQELGVTAWLLLVFAAAELIRFRREQMAAVRAAEAESERRRADEERLRMARELHDILAHSISLIHVQAGVALELMDTRPEQARTALTTIKAASKEALGEVREVLGTLRTPGSAAPRSPAPGLDRLDELAAQAGHAGLAVTIRAEGTPYELPAARGLAAFRVVQEALTNVLRHSAARRAEVLLQWRADGLVVQVEDPGPAGGTDAGGTGTGLVGMRERVTSLGGTVEAGPSGDAGFRVRARLPRNAR</sequence>
<keyword evidence="9" id="KW-1133">Transmembrane helix</keyword>
<dbReference type="GO" id="GO:0016301">
    <property type="term" value="F:kinase activity"/>
    <property type="evidence" value="ECO:0007669"/>
    <property type="project" value="UniProtKB-KW"/>
</dbReference>
<evidence type="ECO:0000256" key="4">
    <source>
        <dbReference type="ARBA" id="ARBA00022679"/>
    </source>
</evidence>
<evidence type="ECO:0000313" key="11">
    <source>
        <dbReference type="EMBL" id="GAA4840435.1"/>
    </source>
</evidence>
<keyword evidence="5" id="KW-0547">Nucleotide-binding</keyword>
<evidence type="ECO:0000256" key="6">
    <source>
        <dbReference type="ARBA" id="ARBA00022777"/>
    </source>
</evidence>
<dbReference type="InterPro" id="IPR036890">
    <property type="entry name" value="HATPase_C_sf"/>
</dbReference>
<dbReference type="InterPro" id="IPR011712">
    <property type="entry name" value="Sig_transdc_His_kin_sub3_dim/P"/>
</dbReference>
<evidence type="ECO:0000256" key="9">
    <source>
        <dbReference type="SAM" id="Phobius"/>
    </source>
</evidence>
<dbReference type="Pfam" id="PF02518">
    <property type="entry name" value="HATPase_c"/>
    <property type="match status" value="1"/>
</dbReference>
<organism evidence="11 12">
    <name type="scientific">Kitasatospora terrestris</name>
    <dbReference type="NCBI Taxonomy" id="258051"/>
    <lineage>
        <taxon>Bacteria</taxon>
        <taxon>Bacillati</taxon>
        <taxon>Actinomycetota</taxon>
        <taxon>Actinomycetes</taxon>
        <taxon>Kitasatosporales</taxon>
        <taxon>Streptomycetaceae</taxon>
        <taxon>Kitasatospora</taxon>
    </lineage>
</organism>
<comment type="caution">
    <text evidence="11">The sequence shown here is derived from an EMBL/GenBank/DDBJ whole genome shotgun (WGS) entry which is preliminary data.</text>
</comment>
<dbReference type="CDD" id="cd16917">
    <property type="entry name" value="HATPase_UhpB-NarQ-NarX-like"/>
    <property type="match status" value="1"/>
</dbReference>
<feature type="domain" description="Histidine kinase/HSP90-like ATPase" evidence="10">
    <location>
        <begin position="301"/>
        <end position="393"/>
    </location>
</feature>
<keyword evidence="3" id="KW-0597">Phosphoprotein</keyword>
<keyword evidence="6 11" id="KW-0418">Kinase</keyword>
<keyword evidence="8" id="KW-0902">Two-component regulatory system</keyword>
<dbReference type="Gene3D" id="3.30.565.10">
    <property type="entry name" value="Histidine kinase-like ATPase, C-terminal domain"/>
    <property type="match status" value="1"/>
</dbReference>
<proteinExistence type="predicted"/>
<dbReference type="PANTHER" id="PTHR24421:SF10">
    <property type="entry name" value="NITRATE_NITRITE SENSOR PROTEIN NARQ"/>
    <property type="match status" value="1"/>
</dbReference>
<feature type="transmembrane region" description="Helical" evidence="9">
    <location>
        <begin position="87"/>
        <end position="107"/>
    </location>
</feature>
<dbReference type="EC" id="2.7.13.3" evidence="2"/>
<dbReference type="InterPro" id="IPR003594">
    <property type="entry name" value="HATPase_dom"/>
</dbReference>
<accession>A0ABP9DCT3</accession>
<gene>
    <name evidence="11" type="ORF">GCM10023235_14960</name>
</gene>
<dbReference type="SMART" id="SM00387">
    <property type="entry name" value="HATPase_c"/>
    <property type="match status" value="1"/>
</dbReference>
<dbReference type="Gene3D" id="1.20.5.1930">
    <property type="match status" value="1"/>
</dbReference>
<evidence type="ECO:0000256" key="7">
    <source>
        <dbReference type="ARBA" id="ARBA00022840"/>
    </source>
</evidence>
<dbReference type="Pfam" id="PF07730">
    <property type="entry name" value="HisKA_3"/>
    <property type="match status" value="1"/>
</dbReference>
<evidence type="ECO:0000256" key="1">
    <source>
        <dbReference type="ARBA" id="ARBA00000085"/>
    </source>
</evidence>
<dbReference type="SUPFAM" id="SSF55874">
    <property type="entry name" value="ATPase domain of HSP90 chaperone/DNA topoisomerase II/histidine kinase"/>
    <property type="match status" value="1"/>
</dbReference>
<keyword evidence="7" id="KW-0067">ATP-binding</keyword>
<dbReference type="PANTHER" id="PTHR24421">
    <property type="entry name" value="NITRATE/NITRITE SENSOR PROTEIN NARX-RELATED"/>
    <property type="match status" value="1"/>
</dbReference>
<evidence type="ECO:0000256" key="5">
    <source>
        <dbReference type="ARBA" id="ARBA00022741"/>
    </source>
</evidence>
<dbReference type="Proteomes" id="UP001501752">
    <property type="component" value="Unassembled WGS sequence"/>
</dbReference>